<dbReference type="GO" id="GO:0000287">
    <property type="term" value="F:magnesium ion binding"/>
    <property type="evidence" value="ECO:0007669"/>
    <property type="project" value="UniProtKB-UniRule"/>
</dbReference>
<dbReference type="SMART" id="SM00896">
    <property type="entry name" value="FDX-ACB"/>
    <property type="match status" value="1"/>
</dbReference>
<feature type="domain" description="TRNA-binding" evidence="17">
    <location>
        <begin position="39"/>
        <end position="149"/>
    </location>
</feature>
<dbReference type="STRING" id="91604.ID47_06665"/>
<dbReference type="Pfam" id="PF17759">
    <property type="entry name" value="tRNA_synthFbeta"/>
    <property type="match status" value="1"/>
</dbReference>
<keyword evidence="12 15" id="KW-0648">Protein biosynthesis</keyword>
<evidence type="ECO:0000256" key="15">
    <source>
        <dbReference type="HAMAP-Rule" id="MF_00283"/>
    </source>
</evidence>
<feature type="domain" description="FDX-ACB" evidence="18">
    <location>
        <begin position="696"/>
        <end position="789"/>
    </location>
</feature>
<dbReference type="FunFam" id="3.30.70.380:FF:000001">
    <property type="entry name" value="Phenylalanine--tRNA ligase beta subunit"/>
    <property type="match status" value="1"/>
</dbReference>
<dbReference type="Pfam" id="PF03147">
    <property type="entry name" value="FDX-ACB"/>
    <property type="match status" value="1"/>
</dbReference>
<dbReference type="AlphaFoldDB" id="A0A077AXY3"/>
<organism evidence="20 21">
    <name type="scientific">Candidatus Odyssella acanthamoebae</name>
    <dbReference type="NCBI Taxonomy" id="91604"/>
    <lineage>
        <taxon>Bacteria</taxon>
        <taxon>Pseudomonadati</taxon>
        <taxon>Pseudomonadota</taxon>
        <taxon>Alphaproteobacteria</taxon>
        <taxon>Holosporales</taxon>
        <taxon>Candidatus Paracaedibacteraceae</taxon>
        <taxon>Candidatus Odyssella</taxon>
    </lineage>
</organism>
<dbReference type="Pfam" id="PF01588">
    <property type="entry name" value="tRNA_bind"/>
    <property type="match status" value="1"/>
</dbReference>
<dbReference type="PROSITE" id="PS50886">
    <property type="entry name" value="TRBD"/>
    <property type="match status" value="1"/>
</dbReference>
<dbReference type="CDD" id="cd00769">
    <property type="entry name" value="PheRS_beta_core"/>
    <property type="match status" value="1"/>
</dbReference>
<feature type="binding site" evidence="15">
    <location>
        <position position="467"/>
    </location>
    <ligand>
        <name>Mg(2+)</name>
        <dbReference type="ChEBI" id="CHEBI:18420"/>
        <note>shared with alpha subunit</note>
    </ligand>
</feature>
<dbReference type="GO" id="GO:0000049">
    <property type="term" value="F:tRNA binding"/>
    <property type="evidence" value="ECO:0007669"/>
    <property type="project" value="UniProtKB-UniRule"/>
</dbReference>
<evidence type="ECO:0000256" key="2">
    <source>
        <dbReference type="ARBA" id="ARBA00008653"/>
    </source>
</evidence>
<evidence type="ECO:0000313" key="21">
    <source>
        <dbReference type="Proteomes" id="UP000028926"/>
    </source>
</evidence>
<evidence type="ECO:0000256" key="7">
    <source>
        <dbReference type="ARBA" id="ARBA00022723"/>
    </source>
</evidence>
<dbReference type="Gene3D" id="3.30.56.10">
    <property type="match status" value="2"/>
</dbReference>
<dbReference type="PANTHER" id="PTHR10947">
    <property type="entry name" value="PHENYLALANYL-TRNA SYNTHETASE BETA CHAIN AND LEUCINE-RICH REPEAT-CONTAINING PROTEIN 47"/>
    <property type="match status" value="1"/>
</dbReference>
<dbReference type="Gene3D" id="3.30.930.10">
    <property type="entry name" value="Bira Bifunctional Protein, Domain 2"/>
    <property type="match status" value="1"/>
</dbReference>
<dbReference type="Pfam" id="PF03484">
    <property type="entry name" value="B5"/>
    <property type="match status" value="1"/>
</dbReference>
<evidence type="ECO:0000313" key="20">
    <source>
        <dbReference type="EMBL" id="AIK96493.1"/>
    </source>
</evidence>
<keyword evidence="10 15" id="KW-0460">Magnesium</keyword>
<dbReference type="SUPFAM" id="SSF46955">
    <property type="entry name" value="Putative DNA-binding domain"/>
    <property type="match status" value="1"/>
</dbReference>
<name>A0A077AXY3_9PROT</name>
<dbReference type="InterPro" id="IPR045060">
    <property type="entry name" value="Phe-tRNA-ligase_IIc_bsu"/>
</dbReference>
<dbReference type="FunFam" id="2.40.50.140:FF:000045">
    <property type="entry name" value="Phenylalanine--tRNA ligase beta subunit"/>
    <property type="match status" value="1"/>
</dbReference>
<feature type="binding site" evidence="15">
    <location>
        <position position="466"/>
    </location>
    <ligand>
        <name>Mg(2+)</name>
        <dbReference type="ChEBI" id="CHEBI:18420"/>
        <note>shared with alpha subunit</note>
    </ligand>
</feature>
<dbReference type="InterPro" id="IPR045864">
    <property type="entry name" value="aa-tRNA-synth_II/BPL/LPL"/>
</dbReference>
<dbReference type="SUPFAM" id="SSF54991">
    <property type="entry name" value="Anticodon-binding domain of PheRS"/>
    <property type="match status" value="1"/>
</dbReference>
<comment type="subcellular location">
    <subcellularLocation>
        <location evidence="1 15">Cytoplasm</location>
    </subcellularLocation>
</comment>
<dbReference type="InterPro" id="IPR005147">
    <property type="entry name" value="tRNA_synthase_B5-dom"/>
</dbReference>
<dbReference type="PROSITE" id="PS51447">
    <property type="entry name" value="FDX_ACB"/>
    <property type="match status" value="1"/>
</dbReference>
<dbReference type="NCBIfam" id="NF045760">
    <property type="entry name" value="YtpR"/>
    <property type="match status" value="1"/>
</dbReference>
<dbReference type="Gene3D" id="3.50.40.10">
    <property type="entry name" value="Phenylalanyl-trna Synthetase, Chain B, domain 3"/>
    <property type="match status" value="1"/>
</dbReference>
<keyword evidence="11 16" id="KW-0694">RNA-binding</keyword>
<dbReference type="Gene3D" id="2.40.50.140">
    <property type="entry name" value="Nucleic acid-binding proteins"/>
    <property type="match status" value="1"/>
</dbReference>
<dbReference type="InterPro" id="IPR012340">
    <property type="entry name" value="NA-bd_OB-fold"/>
</dbReference>
<evidence type="ECO:0000256" key="16">
    <source>
        <dbReference type="PROSITE-ProRule" id="PRU00209"/>
    </source>
</evidence>
<sequence>MKFTLSWLKDHLDTTATLQEICDKLVNLGLEVEGVENPAEKLKGFVVAHVVERDKHPNADRLSLCKIDDGSGKLLQVVCGAPNVRQGLKIAFAREGTVIPITGQALKKGVIRDIESHGMICSARELMLGEDQDGIMELEENLTPGMELAEALGLNDSVVELAITPNRSDCFGVRGIARDLAASGLGTLKPLTYKPFVGKFDSPVKVTIDDSQMCQEFHGVYIRNVKNGMAPEAIRRRLEAVGQRSINALVDVTNYITLDLGRPLHVFDAKKLQDDLVITSAQDGEIFKALNATDYTLSKDTTIIRSGNEIVSLGAIMGGRDSGATEETVDVFLECALWDPIKVATTGRELQILSDARTRFERGVDPHSIEAGIQAGVQLILNWCGGEPSHTTIANHTQGKPKKQPVPPLTLTQNKLWSLSGFEVTLKEAEEILSRLGFTVKADKTELMVVPPSFRPDIEGAADLVEEILRLIGYDNIPAIPLPQIPIKPRAPRKTEVIRQALASRGLNETQTWAFISEDKAQFFGGQASHLTIENPISVEMKIMRPSILPNLLDAALRNHNRDLQNSRLFEIAAQFSAQGQQLMATGLRSHHTHERHWQSQPRVVDAFDAKADALAVLSATGLSGTSYQIEQGAVSYYHPGRSGTIRQGNRILGYFGEIHPRVLKQFDIDFPAVGFEVFVDLLPDIKLKKSIAAFSNLQSVTRDFAFVVDQDLPADKIVSTILKTDKQLITNVSVFDVYTGEKMEQGKKSVAVQVRLEPTKATLTDTEIHDLSHKIIDQVAKTTGGKIRE</sequence>
<protein>
    <recommendedName>
        <fullName evidence="15">Phenylalanine--tRNA ligase beta subunit</fullName>
        <ecNumber evidence="15">6.1.1.20</ecNumber>
    </recommendedName>
    <alternativeName>
        <fullName evidence="15">Phenylalanyl-tRNA synthetase beta subunit</fullName>
        <shortName evidence="15">PheRS</shortName>
    </alternativeName>
</protein>
<proteinExistence type="inferred from homology"/>
<dbReference type="InterPro" id="IPR036690">
    <property type="entry name" value="Fdx_antiC-bd_sf"/>
</dbReference>
<dbReference type="SMART" id="SM00874">
    <property type="entry name" value="B5"/>
    <property type="match status" value="1"/>
</dbReference>
<dbReference type="GO" id="GO:0009328">
    <property type="term" value="C:phenylalanine-tRNA ligase complex"/>
    <property type="evidence" value="ECO:0007669"/>
    <property type="project" value="TreeGrafter"/>
</dbReference>
<dbReference type="InterPro" id="IPR004532">
    <property type="entry name" value="Phe-tRNA-ligase_IIc_bsu_bact"/>
</dbReference>
<dbReference type="HAMAP" id="MF_00283">
    <property type="entry name" value="Phe_tRNA_synth_beta1"/>
    <property type="match status" value="1"/>
</dbReference>
<dbReference type="CDD" id="cd02796">
    <property type="entry name" value="tRNA_bind_bactPheRS"/>
    <property type="match status" value="1"/>
</dbReference>
<dbReference type="InterPro" id="IPR005146">
    <property type="entry name" value="B3/B4_tRNA-bd"/>
</dbReference>
<evidence type="ECO:0000256" key="12">
    <source>
        <dbReference type="ARBA" id="ARBA00022917"/>
    </source>
</evidence>
<keyword evidence="4 15" id="KW-0963">Cytoplasm</keyword>
<dbReference type="SUPFAM" id="SSF50249">
    <property type="entry name" value="Nucleic acid-binding proteins"/>
    <property type="match status" value="1"/>
</dbReference>
<comment type="subunit">
    <text evidence="3 15">Tetramer of two alpha and two beta subunits.</text>
</comment>
<gene>
    <name evidence="15" type="primary">pheT</name>
    <name evidence="20" type="ORF">ID47_06665</name>
</gene>
<dbReference type="GO" id="GO:0005524">
    <property type="term" value="F:ATP binding"/>
    <property type="evidence" value="ECO:0007669"/>
    <property type="project" value="UniProtKB-UniRule"/>
</dbReference>
<evidence type="ECO:0000256" key="9">
    <source>
        <dbReference type="ARBA" id="ARBA00022840"/>
    </source>
</evidence>
<comment type="similarity">
    <text evidence="2 15">Belongs to the phenylalanyl-tRNA synthetase beta subunit family. Type 1 subfamily.</text>
</comment>
<dbReference type="HOGENOM" id="CLU_016891_0_0_5"/>
<evidence type="ECO:0000256" key="8">
    <source>
        <dbReference type="ARBA" id="ARBA00022741"/>
    </source>
</evidence>
<dbReference type="Gene3D" id="3.30.70.380">
    <property type="entry name" value="Ferrodoxin-fold anticodon-binding domain"/>
    <property type="match status" value="1"/>
</dbReference>
<evidence type="ECO:0000256" key="14">
    <source>
        <dbReference type="ARBA" id="ARBA00049255"/>
    </source>
</evidence>
<dbReference type="GO" id="GO:0006432">
    <property type="term" value="P:phenylalanyl-tRNA aminoacylation"/>
    <property type="evidence" value="ECO:0007669"/>
    <property type="project" value="UniProtKB-UniRule"/>
</dbReference>
<dbReference type="InterPro" id="IPR020825">
    <property type="entry name" value="Phe-tRNA_synthase-like_B3/B4"/>
</dbReference>
<keyword evidence="13 15" id="KW-0030">Aminoacyl-tRNA synthetase</keyword>
<accession>A0A077AXY3</accession>
<evidence type="ECO:0000256" key="13">
    <source>
        <dbReference type="ARBA" id="ARBA00023146"/>
    </source>
</evidence>
<keyword evidence="5 16" id="KW-0820">tRNA-binding</keyword>
<keyword evidence="8 15" id="KW-0547">Nucleotide-binding</keyword>
<dbReference type="eggNOG" id="COG0072">
    <property type="taxonomic scope" value="Bacteria"/>
</dbReference>
<dbReference type="KEGG" id="paca:ID47_06665"/>
<dbReference type="SUPFAM" id="SSF55681">
    <property type="entry name" value="Class II aaRS and biotin synthetases"/>
    <property type="match status" value="1"/>
</dbReference>
<feature type="binding site" evidence="15">
    <location>
        <position position="457"/>
    </location>
    <ligand>
        <name>Mg(2+)</name>
        <dbReference type="ChEBI" id="CHEBI:18420"/>
        <note>shared with alpha subunit</note>
    </ligand>
</feature>
<dbReference type="InterPro" id="IPR041616">
    <property type="entry name" value="PheRS_beta_core"/>
</dbReference>
<dbReference type="GO" id="GO:0004826">
    <property type="term" value="F:phenylalanine-tRNA ligase activity"/>
    <property type="evidence" value="ECO:0007669"/>
    <property type="project" value="UniProtKB-UniRule"/>
</dbReference>
<evidence type="ECO:0000256" key="10">
    <source>
        <dbReference type="ARBA" id="ARBA00022842"/>
    </source>
</evidence>
<dbReference type="InterPro" id="IPR009061">
    <property type="entry name" value="DNA-bd_dom_put_sf"/>
</dbReference>
<keyword evidence="6 15" id="KW-0436">Ligase</keyword>
<evidence type="ECO:0000256" key="11">
    <source>
        <dbReference type="ARBA" id="ARBA00022884"/>
    </source>
</evidence>
<evidence type="ECO:0000259" key="18">
    <source>
        <dbReference type="PROSITE" id="PS51447"/>
    </source>
</evidence>
<dbReference type="EC" id="6.1.1.20" evidence="15"/>
<dbReference type="NCBIfam" id="TIGR00472">
    <property type="entry name" value="pheT_bact"/>
    <property type="match status" value="1"/>
</dbReference>
<keyword evidence="9 15" id="KW-0067">ATP-binding</keyword>
<evidence type="ECO:0000259" key="19">
    <source>
        <dbReference type="PROSITE" id="PS51483"/>
    </source>
</evidence>
<evidence type="ECO:0000256" key="6">
    <source>
        <dbReference type="ARBA" id="ARBA00022598"/>
    </source>
</evidence>
<keyword evidence="7 15" id="KW-0479">Metal-binding</keyword>
<dbReference type="InterPro" id="IPR033714">
    <property type="entry name" value="tRNA_bind_bactPheRS"/>
</dbReference>
<keyword evidence="21" id="KW-1185">Reference proteome</keyword>
<evidence type="ECO:0000256" key="1">
    <source>
        <dbReference type="ARBA" id="ARBA00004496"/>
    </source>
</evidence>
<dbReference type="SUPFAM" id="SSF56037">
    <property type="entry name" value="PheT/TilS domain"/>
    <property type="match status" value="1"/>
</dbReference>
<evidence type="ECO:0000256" key="5">
    <source>
        <dbReference type="ARBA" id="ARBA00022555"/>
    </source>
</evidence>
<dbReference type="EMBL" id="CP008941">
    <property type="protein sequence ID" value="AIK96493.1"/>
    <property type="molecule type" value="Genomic_DNA"/>
</dbReference>
<evidence type="ECO:0000256" key="3">
    <source>
        <dbReference type="ARBA" id="ARBA00011209"/>
    </source>
</evidence>
<comment type="cofactor">
    <cofactor evidence="15">
        <name>Mg(2+)</name>
        <dbReference type="ChEBI" id="CHEBI:18420"/>
    </cofactor>
    <text evidence="15">Binds 2 magnesium ions per tetramer.</text>
</comment>
<evidence type="ECO:0000259" key="17">
    <source>
        <dbReference type="PROSITE" id="PS50886"/>
    </source>
</evidence>
<dbReference type="InterPro" id="IPR002547">
    <property type="entry name" value="tRNA-bd_dom"/>
</dbReference>
<dbReference type="OrthoDB" id="9805455at2"/>
<reference evidence="20 21" key="1">
    <citation type="submission" date="2014-07" db="EMBL/GenBank/DDBJ databases">
        <title>Comparative genomic insights into amoeba endosymbionts belonging to the families of Holosporaceae and Candidatus Midichloriaceae within Rickettsiales.</title>
        <authorList>
            <person name="Wang Z."/>
            <person name="Wu M."/>
        </authorList>
    </citation>
    <scope>NUCLEOTIDE SEQUENCE [LARGE SCALE GENOMIC DNA]</scope>
    <source>
        <strain evidence="20">PRA3</strain>
    </source>
</reference>
<evidence type="ECO:0000256" key="4">
    <source>
        <dbReference type="ARBA" id="ARBA00022490"/>
    </source>
</evidence>
<comment type="catalytic activity">
    <reaction evidence="14 15">
        <text>tRNA(Phe) + L-phenylalanine + ATP = L-phenylalanyl-tRNA(Phe) + AMP + diphosphate + H(+)</text>
        <dbReference type="Rhea" id="RHEA:19413"/>
        <dbReference type="Rhea" id="RHEA-COMP:9668"/>
        <dbReference type="Rhea" id="RHEA-COMP:9699"/>
        <dbReference type="ChEBI" id="CHEBI:15378"/>
        <dbReference type="ChEBI" id="CHEBI:30616"/>
        <dbReference type="ChEBI" id="CHEBI:33019"/>
        <dbReference type="ChEBI" id="CHEBI:58095"/>
        <dbReference type="ChEBI" id="CHEBI:78442"/>
        <dbReference type="ChEBI" id="CHEBI:78531"/>
        <dbReference type="ChEBI" id="CHEBI:456215"/>
        <dbReference type="EC" id="6.1.1.20"/>
    </reaction>
</comment>
<dbReference type="SMART" id="SM00873">
    <property type="entry name" value="B3_4"/>
    <property type="match status" value="1"/>
</dbReference>
<dbReference type="PANTHER" id="PTHR10947:SF0">
    <property type="entry name" value="PHENYLALANINE--TRNA LIGASE BETA SUBUNIT"/>
    <property type="match status" value="1"/>
</dbReference>
<dbReference type="Pfam" id="PF03483">
    <property type="entry name" value="B3_4"/>
    <property type="match status" value="1"/>
</dbReference>
<dbReference type="PROSITE" id="PS51483">
    <property type="entry name" value="B5"/>
    <property type="match status" value="1"/>
</dbReference>
<dbReference type="RefSeq" id="WP_038464952.1">
    <property type="nucleotide sequence ID" value="NZ_CP008941.1"/>
</dbReference>
<dbReference type="Proteomes" id="UP000028926">
    <property type="component" value="Chromosome"/>
</dbReference>
<dbReference type="InterPro" id="IPR005121">
    <property type="entry name" value="Fdx_antiC-bd"/>
</dbReference>
<feature type="domain" description="B5" evidence="19">
    <location>
        <begin position="404"/>
        <end position="479"/>
    </location>
</feature>
<feature type="binding site" evidence="15">
    <location>
        <position position="463"/>
    </location>
    <ligand>
        <name>Mg(2+)</name>
        <dbReference type="ChEBI" id="CHEBI:18420"/>
        <note>shared with alpha subunit</note>
    </ligand>
</feature>